<name>A0AAX3F2P4_MYCSY</name>
<accession>A0AAX3F2P4</accession>
<dbReference type="InterPro" id="IPR027593">
    <property type="entry name" value="Aro_clust"/>
</dbReference>
<proteinExistence type="predicted"/>
<dbReference type="AlphaFoldDB" id="A0AAX3F2P4"/>
<dbReference type="EMBL" id="CP107525">
    <property type="protein sequence ID" value="UZW64615.1"/>
    <property type="molecule type" value="Genomic_DNA"/>
</dbReference>
<sequence>MKIKKILPAVFLTMAALPAISCASNSNANTNSNNAKSLFEKITKENVTINQRWNDFIESKAINSLLNLAFPKKENREKYIKEQNELNYDSKYKKDLKYWLSYGNNIQSALGSDSNFFFGDLPYPYENSRARVGQLFDNNWLWFLFNLDKFTFVNYPSVNLFEKTSTQYSIQSQENSLVLGTFYTPNSNKIIDFSTQIYESNDEILTVNFWLLIEAGFLIRIEVRHYLQDELSDISLLGYLFTYPDLISSNNKLRDFNIKKYIEDNEDFDSKSVDQLKSLLFTERYGGSKLRYTVVDINNEK</sequence>
<keyword evidence="1" id="KW-0732">Signal</keyword>
<organism evidence="2 3">
    <name type="scientific">Mycoplasmopsis synoviae</name>
    <name type="common">Mycoplasma synoviae</name>
    <dbReference type="NCBI Taxonomy" id="2109"/>
    <lineage>
        <taxon>Bacteria</taxon>
        <taxon>Bacillati</taxon>
        <taxon>Mycoplasmatota</taxon>
        <taxon>Mycoplasmoidales</taxon>
        <taxon>Metamycoplasmataceae</taxon>
        <taxon>Mycoplasmopsis</taxon>
    </lineage>
</organism>
<evidence type="ECO:0000313" key="3">
    <source>
        <dbReference type="Proteomes" id="UP001164481"/>
    </source>
</evidence>
<evidence type="ECO:0000313" key="2">
    <source>
        <dbReference type="EMBL" id="UZW64615.1"/>
    </source>
</evidence>
<dbReference type="RefSeq" id="WP_154221528.1">
    <property type="nucleotide sequence ID" value="NZ_CP034544.1"/>
</dbReference>
<reference evidence="2" key="1">
    <citation type="submission" date="2022-10" db="EMBL/GenBank/DDBJ databases">
        <authorList>
            <person name="Wei X."/>
        </authorList>
    </citation>
    <scope>NUCLEOTIDE SEQUENCE</scope>
    <source>
        <strain evidence="2">SD2</strain>
    </source>
</reference>
<evidence type="ECO:0000256" key="1">
    <source>
        <dbReference type="SAM" id="SignalP"/>
    </source>
</evidence>
<protein>
    <recommendedName>
        <fullName evidence="4">Lipoprotein</fullName>
    </recommendedName>
</protein>
<dbReference type="NCBIfam" id="TIGR04313">
    <property type="entry name" value="aro_clust_Mycop"/>
    <property type="match status" value="1"/>
</dbReference>
<feature type="chain" id="PRO_5043533609" description="Lipoprotein" evidence="1">
    <location>
        <begin position="29"/>
        <end position="301"/>
    </location>
</feature>
<gene>
    <name evidence="2" type="ORF">OIE46_00785</name>
</gene>
<reference evidence="2" key="2">
    <citation type="submission" date="2022-11" db="EMBL/GenBank/DDBJ databases">
        <title>complete genomes of mycoplasma synoviae ZX313 strain and SD2 strain.</title>
        <authorList>
            <person name="Zhong Q."/>
        </authorList>
    </citation>
    <scope>NUCLEOTIDE SEQUENCE</scope>
    <source>
        <strain evidence="2">SD2</strain>
    </source>
</reference>
<dbReference type="Proteomes" id="UP001164481">
    <property type="component" value="Chromosome"/>
</dbReference>
<evidence type="ECO:0008006" key="4">
    <source>
        <dbReference type="Google" id="ProtNLM"/>
    </source>
</evidence>
<feature type="signal peptide" evidence="1">
    <location>
        <begin position="1"/>
        <end position="28"/>
    </location>
</feature>